<proteinExistence type="predicted"/>
<dbReference type="EMBL" id="JANBUJ010001793">
    <property type="protein sequence ID" value="KAJ2766110.1"/>
    <property type="molecule type" value="Genomic_DNA"/>
</dbReference>
<sequence>MAKGGALGADPAQKHRKHTQRRDAKRNKDARDKMREVAVLYKDTGKMERKIEQFRSISQTRRMTAAERERLSAMEAELKDVLQKQKEAGIARVKRNPNEKAVGFDPLAEAEDKAAL</sequence>
<protein>
    <submittedName>
        <fullName evidence="1">Uncharacterized protein</fullName>
    </submittedName>
</protein>
<reference evidence="1" key="1">
    <citation type="submission" date="2022-07" db="EMBL/GenBank/DDBJ databases">
        <title>Phylogenomic reconstructions and comparative analyses of Kickxellomycotina fungi.</title>
        <authorList>
            <person name="Reynolds N.K."/>
            <person name="Stajich J.E."/>
            <person name="Barry K."/>
            <person name="Grigoriev I.V."/>
            <person name="Crous P."/>
            <person name="Smith M.E."/>
        </authorList>
    </citation>
    <scope>NUCLEOTIDE SEQUENCE</scope>
    <source>
        <strain evidence="1">CBS 109366</strain>
    </source>
</reference>
<evidence type="ECO:0000313" key="2">
    <source>
        <dbReference type="Proteomes" id="UP001140234"/>
    </source>
</evidence>
<evidence type="ECO:0000313" key="1">
    <source>
        <dbReference type="EMBL" id="KAJ2766110.1"/>
    </source>
</evidence>
<feature type="non-terminal residue" evidence="1">
    <location>
        <position position="116"/>
    </location>
</feature>
<comment type="caution">
    <text evidence="1">The sequence shown here is derived from an EMBL/GenBank/DDBJ whole genome shotgun (WGS) entry which is preliminary data.</text>
</comment>
<accession>A0ACC1JSC3</accession>
<keyword evidence="2" id="KW-1185">Reference proteome</keyword>
<dbReference type="Proteomes" id="UP001140234">
    <property type="component" value="Unassembled WGS sequence"/>
</dbReference>
<organism evidence="1 2">
    <name type="scientific">Coemansia nantahalensis</name>
    <dbReference type="NCBI Taxonomy" id="2789366"/>
    <lineage>
        <taxon>Eukaryota</taxon>
        <taxon>Fungi</taxon>
        <taxon>Fungi incertae sedis</taxon>
        <taxon>Zoopagomycota</taxon>
        <taxon>Kickxellomycotina</taxon>
        <taxon>Kickxellomycetes</taxon>
        <taxon>Kickxellales</taxon>
        <taxon>Kickxellaceae</taxon>
        <taxon>Coemansia</taxon>
    </lineage>
</organism>
<name>A0ACC1JSC3_9FUNG</name>
<gene>
    <name evidence="1" type="ORF">IWQ57_004507</name>
</gene>